<dbReference type="AlphaFoldDB" id="W2URK5"/>
<dbReference type="EMBL" id="AYXY01000001">
    <property type="protein sequence ID" value="ETN96584.1"/>
    <property type="molecule type" value="Genomic_DNA"/>
</dbReference>
<reference evidence="1 2" key="2">
    <citation type="journal article" date="2016" name="Genome Announc.">
        <title>Draft Genome Sequence of Zhouia amylolytica AD3, Isolated from Tidal Flat Sediment.</title>
        <authorList>
            <person name="Jia B."/>
            <person name="Jin H.M."/>
            <person name="Lee H.J."/>
            <person name="Jeon C.O."/>
        </authorList>
    </citation>
    <scope>NUCLEOTIDE SEQUENCE [LARGE SCALE GENOMIC DNA]</scope>
    <source>
        <strain evidence="1 2">AD3</strain>
    </source>
</reference>
<sequence>MKLKYLICIVFTTISLYKCGAKENNDITLEGKWQVIDWTYYSYTGRGLDEKEIEKMDDTFIDLIFEFTTESYIKTNKANLFPFLDNKRFYVINPSLNFEVSNRRYFIRNRDNEKFFFIIDNIILQIKKIENHLNSKILIEKLENFKTEKQTPKEFTNFYSIDEIDTAPQIIGYQPKGDDKEFIIASFKNSIIDFIDYSLIEDDITLDISFIIDKQGNIQNTKISPMNEINDDITKTIISFPKFVSGIKDDNKVNTQFSFKLRLISK</sequence>
<gene>
    <name evidence="1" type="ORF">P278_00100</name>
</gene>
<reference evidence="2" key="1">
    <citation type="submission" date="2013-11" db="EMBL/GenBank/DDBJ databases">
        <title>Draft genome sequence from a member of Zhouia, isolated tidal flat.</title>
        <authorList>
            <person name="Jin H."/>
            <person name="Jeon C.O."/>
        </authorList>
    </citation>
    <scope>NUCLEOTIDE SEQUENCE [LARGE SCALE GENOMIC DNA]</scope>
    <source>
        <strain evidence="2">AD3</strain>
    </source>
</reference>
<proteinExistence type="predicted"/>
<keyword evidence="2" id="KW-1185">Reference proteome</keyword>
<evidence type="ECO:0000313" key="1">
    <source>
        <dbReference type="EMBL" id="ETN96584.1"/>
    </source>
</evidence>
<name>W2URK5_9FLAO</name>
<dbReference type="RefSeq" id="WP_038260507.1">
    <property type="nucleotide sequence ID" value="NZ_AYXY01000001.1"/>
</dbReference>
<protein>
    <submittedName>
        <fullName evidence="1">Uncharacterized protein</fullName>
    </submittedName>
</protein>
<dbReference type="Proteomes" id="UP000018850">
    <property type="component" value="Unassembled WGS sequence"/>
</dbReference>
<organism evidence="1 2">
    <name type="scientific">Zhouia amylolytica AD3</name>
    <dbReference type="NCBI Taxonomy" id="1286632"/>
    <lineage>
        <taxon>Bacteria</taxon>
        <taxon>Pseudomonadati</taxon>
        <taxon>Bacteroidota</taxon>
        <taxon>Flavobacteriia</taxon>
        <taxon>Flavobacteriales</taxon>
        <taxon>Flavobacteriaceae</taxon>
        <taxon>Zhouia</taxon>
    </lineage>
</organism>
<evidence type="ECO:0000313" key="2">
    <source>
        <dbReference type="Proteomes" id="UP000018850"/>
    </source>
</evidence>
<comment type="caution">
    <text evidence="1">The sequence shown here is derived from an EMBL/GenBank/DDBJ whole genome shotgun (WGS) entry which is preliminary data.</text>
</comment>
<accession>W2URK5</accession>